<evidence type="ECO:0000256" key="6">
    <source>
        <dbReference type="ARBA" id="ARBA00022963"/>
    </source>
</evidence>
<protein>
    <recommendedName>
        <fullName evidence="4">enoyl-CoA hydratase</fullName>
        <ecNumber evidence="4">4.2.1.17</ecNumber>
    </recommendedName>
</protein>
<keyword evidence="9" id="KW-0443">Lipid metabolism</keyword>
<dbReference type="GO" id="GO:0004165">
    <property type="term" value="F:delta(3)-delta(2)-enoyl-CoA isomerase activity"/>
    <property type="evidence" value="ECO:0007669"/>
    <property type="project" value="InterPro"/>
</dbReference>
<evidence type="ECO:0000256" key="9">
    <source>
        <dbReference type="ARBA" id="ARBA00023098"/>
    </source>
</evidence>
<accession>A0AA37RYJ3</accession>
<name>A0AA37RYJ3_9GAMM</name>
<dbReference type="InterPro" id="IPR012799">
    <property type="entry name" value="FadB"/>
</dbReference>
<evidence type="ECO:0000256" key="7">
    <source>
        <dbReference type="ARBA" id="ARBA00023002"/>
    </source>
</evidence>
<dbReference type="InterPro" id="IPR001753">
    <property type="entry name" value="Enoyl-CoA_hydra/iso"/>
</dbReference>
<keyword evidence="5" id="KW-0276">Fatty acid metabolism</keyword>
<feature type="domain" description="3-hydroxyacyl-CoA dehydrogenase C-terminal" evidence="14">
    <location>
        <begin position="495"/>
        <end position="591"/>
    </location>
</feature>
<keyword evidence="6" id="KW-0442">Lipid degradation</keyword>
<evidence type="ECO:0000256" key="12">
    <source>
        <dbReference type="ARBA" id="ARBA00023268"/>
    </source>
</evidence>
<keyword evidence="8" id="KW-0520">NAD</keyword>
<evidence type="ECO:0000256" key="3">
    <source>
        <dbReference type="ARBA" id="ARBA00008750"/>
    </source>
</evidence>
<dbReference type="PANTHER" id="PTHR43612">
    <property type="entry name" value="TRIFUNCTIONAL ENZYME SUBUNIT ALPHA"/>
    <property type="match status" value="1"/>
</dbReference>
<comment type="similarity">
    <text evidence="2">In the central section; belongs to the 3-hydroxyacyl-CoA dehydrogenase family.</text>
</comment>
<dbReference type="Gene3D" id="3.40.50.720">
    <property type="entry name" value="NAD(P)-binding Rossmann-like Domain"/>
    <property type="match status" value="1"/>
</dbReference>
<dbReference type="RefSeq" id="WP_095507016.1">
    <property type="nucleotide sequence ID" value="NZ_BSNC01000009.1"/>
</dbReference>
<dbReference type="InterPro" id="IPR029045">
    <property type="entry name" value="ClpP/crotonase-like_dom_sf"/>
</dbReference>
<evidence type="ECO:0000256" key="2">
    <source>
        <dbReference type="ARBA" id="ARBA00007005"/>
    </source>
</evidence>
<dbReference type="GO" id="GO:0036125">
    <property type="term" value="C:fatty acid beta-oxidation multienzyme complex"/>
    <property type="evidence" value="ECO:0007669"/>
    <property type="project" value="InterPro"/>
</dbReference>
<dbReference type="GO" id="GO:0004300">
    <property type="term" value="F:enoyl-CoA hydratase activity"/>
    <property type="evidence" value="ECO:0007669"/>
    <property type="project" value="UniProtKB-EC"/>
</dbReference>
<dbReference type="NCBIfam" id="TIGR02437">
    <property type="entry name" value="FadB"/>
    <property type="match status" value="1"/>
</dbReference>
<evidence type="ECO:0000256" key="11">
    <source>
        <dbReference type="ARBA" id="ARBA00023239"/>
    </source>
</evidence>
<dbReference type="InterPro" id="IPR006180">
    <property type="entry name" value="3-OHacyl-CoA_DH_CS"/>
</dbReference>
<dbReference type="Proteomes" id="UP001161422">
    <property type="component" value="Unassembled WGS sequence"/>
</dbReference>
<comment type="catalytic activity">
    <reaction evidence="13">
        <text>a (3S)-3-hydroxyacyl-CoA + NAD(+) = a 3-oxoacyl-CoA + NADH + H(+)</text>
        <dbReference type="Rhea" id="RHEA:22432"/>
        <dbReference type="ChEBI" id="CHEBI:15378"/>
        <dbReference type="ChEBI" id="CHEBI:57318"/>
        <dbReference type="ChEBI" id="CHEBI:57540"/>
        <dbReference type="ChEBI" id="CHEBI:57945"/>
        <dbReference type="ChEBI" id="CHEBI:90726"/>
        <dbReference type="EC" id="1.1.1.35"/>
    </reaction>
</comment>
<dbReference type="Pfam" id="PF02737">
    <property type="entry name" value="3HCDH_N"/>
    <property type="match status" value="1"/>
</dbReference>
<gene>
    <name evidence="16" type="primary">fadB</name>
    <name evidence="16" type="ORF">GCM10007895_29930</name>
</gene>
<dbReference type="InterPro" id="IPR006176">
    <property type="entry name" value="3-OHacyl-CoA_DH_NAD-bd"/>
</dbReference>
<keyword evidence="17" id="KW-1185">Reference proteome</keyword>
<keyword evidence="11" id="KW-0456">Lyase</keyword>
<dbReference type="InterPro" id="IPR050136">
    <property type="entry name" value="FA_oxidation_alpha_subunit"/>
</dbReference>
<comment type="pathway">
    <text evidence="1">Lipid metabolism; fatty acid beta-oxidation.</text>
</comment>
<dbReference type="GO" id="GO:0006635">
    <property type="term" value="P:fatty acid beta-oxidation"/>
    <property type="evidence" value="ECO:0007669"/>
    <property type="project" value="TreeGrafter"/>
</dbReference>
<evidence type="ECO:0000256" key="13">
    <source>
        <dbReference type="ARBA" id="ARBA00049556"/>
    </source>
</evidence>
<dbReference type="PANTHER" id="PTHR43612:SF3">
    <property type="entry name" value="TRIFUNCTIONAL ENZYME SUBUNIT ALPHA, MITOCHONDRIAL"/>
    <property type="match status" value="1"/>
</dbReference>
<evidence type="ECO:0000256" key="1">
    <source>
        <dbReference type="ARBA" id="ARBA00005005"/>
    </source>
</evidence>
<keyword evidence="12" id="KW-0511">Multifunctional enzyme</keyword>
<organism evidence="16 17">
    <name type="scientific">Paraferrimonas sedimenticola</name>
    <dbReference type="NCBI Taxonomy" id="375674"/>
    <lineage>
        <taxon>Bacteria</taxon>
        <taxon>Pseudomonadati</taxon>
        <taxon>Pseudomonadota</taxon>
        <taxon>Gammaproteobacteria</taxon>
        <taxon>Alteromonadales</taxon>
        <taxon>Ferrimonadaceae</taxon>
        <taxon>Paraferrimonas</taxon>
    </lineage>
</organism>
<dbReference type="Pfam" id="PF00378">
    <property type="entry name" value="ECH_1"/>
    <property type="match status" value="1"/>
</dbReference>
<keyword evidence="10" id="KW-0413">Isomerase</keyword>
<evidence type="ECO:0000313" key="17">
    <source>
        <dbReference type="Proteomes" id="UP001161422"/>
    </source>
</evidence>
<dbReference type="EMBL" id="BSNC01000009">
    <property type="protein sequence ID" value="GLP97686.1"/>
    <property type="molecule type" value="Genomic_DNA"/>
</dbReference>
<dbReference type="NCBIfam" id="NF008727">
    <property type="entry name" value="PRK11730.1"/>
    <property type="match status" value="1"/>
</dbReference>
<dbReference type="Gene3D" id="1.10.1040.50">
    <property type="match status" value="1"/>
</dbReference>
<dbReference type="SUPFAM" id="SSF52096">
    <property type="entry name" value="ClpP/crotonase"/>
    <property type="match status" value="1"/>
</dbReference>
<dbReference type="InterPro" id="IPR008927">
    <property type="entry name" value="6-PGluconate_DH-like_C_sf"/>
</dbReference>
<dbReference type="GO" id="GO:0070403">
    <property type="term" value="F:NAD+ binding"/>
    <property type="evidence" value="ECO:0007669"/>
    <property type="project" value="InterPro"/>
</dbReference>
<reference evidence="16" key="1">
    <citation type="journal article" date="2014" name="Int. J. Syst. Evol. Microbiol.">
        <title>Complete genome sequence of Corynebacterium casei LMG S-19264T (=DSM 44701T), isolated from a smear-ripened cheese.</title>
        <authorList>
            <consortium name="US DOE Joint Genome Institute (JGI-PGF)"/>
            <person name="Walter F."/>
            <person name="Albersmeier A."/>
            <person name="Kalinowski J."/>
            <person name="Ruckert C."/>
        </authorList>
    </citation>
    <scope>NUCLEOTIDE SEQUENCE</scope>
    <source>
        <strain evidence="16">NBRC 101628</strain>
    </source>
</reference>
<dbReference type="Gene3D" id="3.90.226.10">
    <property type="entry name" value="2-enoyl-CoA Hydratase, Chain A, domain 1"/>
    <property type="match status" value="1"/>
</dbReference>
<keyword evidence="7" id="KW-0560">Oxidoreductase</keyword>
<evidence type="ECO:0000313" key="16">
    <source>
        <dbReference type="EMBL" id="GLP97686.1"/>
    </source>
</evidence>
<dbReference type="SUPFAM" id="SSF48179">
    <property type="entry name" value="6-phosphogluconate dehydrogenase C-terminal domain-like"/>
    <property type="match status" value="2"/>
</dbReference>
<dbReference type="PROSITE" id="PS00067">
    <property type="entry name" value="3HCDH"/>
    <property type="match status" value="1"/>
</dbReference>
<dbReference type="AlphaFoldDB" id="A0AA37RYJ3"/>
<evidence type="ECO:0000256" key="4">
    <source>
        <dbReference type="ARBA" id="ARBA00012076"/>
    </source>
</evidence>
<reference evidence="16" key="2">
    <citation type="submission" date="2023-01" db="EMBL/GenBank/DDBJ databases">
        <title>Draft genome sequence of Paraferrimonas sedimenticola strain NBRC 101628.</title>
        <authorList>
            <person name="Sun Q."/>
            <person name="Mori K."/>
        </authorList>
    </citation>
    <scope>NUCLEOTIDE SEQUENCE</scope>
    <source>
        <strain evidence="16">NBRC 101628</strain>
    </source>
</reference>
<dbReference type="EC" id="4.2.1.17" evidence="4"/>
<evidence type="ECO:0000259" key="15">
    <source>
        <dbReference type="Pfam" id="PF02737"/>
    </source>
</evidence>
<dbReference type="GO" id="GO:0016509">
    <property type="term" value="F:long-chain (3S)-3-hydroxyacyl-CoA dehydrogenase (NAD+) activity"/>
    <property type="evidence" value="ECO:0007669"/>
    <property type="project" value="TreeGrafter"/>
</dbReference>
<dbReference type="SUPFAM" id="SSF51735">
    <property type="entry name" value="NAD(P)-binding Rossmann-fold domains"/>
    <property type="match status" value="1"/>
</dbReference>
<evidence type="ECO:0000256" key="10">
    <source>
        <dbReference type="ARBA" id="ARBA00023235"/>
    </source>
</evidence>
<dbReference type="InterPro" id="IPR036291">
    <property type="entry name" value="NAD(P)-bd_dom_sf"/>
</dbReference>
<comment type="caution">
    <text evidence="16">The sequence shown here is derived from an EMBL/GenBank/DDBJ whole genome shotgun (WGS) entry which is preliminary data.</text>
</comment>
<sequence>MIYQSPNIQVSQLDNQIAELRFNAPGSVNKFDKETLNALNEALAAIEQAKPRGVLVTSGKSVFIVGADITEFTDYFAQPDDVILDWISETNAIFNRLEDLPMPTVCAINGFALGGGFEAALSCDLRIVAESAQVGLPETKLGLIPGFGGTVRLPRVIGADNALEWMTSGKHQKAAAALKVGAVDAVVADDKLIEQASVLLERAISEEIDWQARRQAKLSPLTLSKLEATMAFTTARGMVAKLAGKHYPAPMTAVDVVETAAGAARAEALEAEKHGFLKLARTDAAAALIGIFLNDQLVKGKAKKMAKASGKVESAAVLGAGIMGGGIAYQSAYKGVPIVMKDIAQEALDLGLSEASKIAGKLVEKGRSTPAKMAKTLNNIVPTLDYSGIANAQVVVEAVVENPKIKAAVLKETETKVADNAVITSNTSTISIDLLAESLDKPERFCGMHFFNPVHRMPLVEVIRSKYSSEDTINQVVAYATQMGKTAIVVNDCPGFFVNRVLFPYVGGFNQLIADGAEIADIDKVMEKDFGWPMGPAYLMDVVGIDTAHHCQGVMAEGFPERMAKPEVDLIAAMFEANRYGQKNKVGFYQYQKDKRGRTQKVADDASQAIIEAARGAGKSFSKEDIIARCMIPMIIETVRCLEEGIVDSPAEADMALLYGLGFPAFRGGVFRYLDTMGVAKFVELADSFAHLGPLYQVTQGLRDKAASNGTYY</sequence>
<comment type="similarity">
    <text evidence="3">In the N-terminal section; belongs to the enoyl-CoA hydratase/isomerase family.</text>
</comment>
<dbReference type="CDD" id="cd06558">
    <property type="entry name" value="crotonase-like"/>
    <property type="match status" value="1"/>
</dbReference>
<evidence type="ECO:0000256" key="5">
    <source>
        <dbReference type="ARBA" id="ARBA00022832"/>
    </source>
</evidence>
<dbReference type="GO" id="GO:0008692">
    <property type="term" value="F:3-hydroxybutyryl-CoA epimerase activity"/>
    <property type="evidence" value="ECO:0007669"/>
    <property type="project" value="InterPro"/>
</dbReference>
<dbReference type="FunFam" id="3.40.50.720:FF:000009">
    <property type="entry name" value="Fatty oxidation complex, alpha subunit"/>
    <property type="match status" value="1"/>
</dbReference>
<proteinExistence type="inferred from homology"/>
<feature type="domain" description="3-hydroxyacyl-CoA dehydrogenase NAD binding" evidence="15">
    <location>
        <begin position="315"/>
        <end position="493"/>
    </location>
</feature>
<dbReference type="Pfam" id="PF00725">
    <property type="entry name" value="3HCDH"/>
    <property type="match status" value="1"/>
</dbReference>
<evidence type="ECO:0000259" key="14">
    <source>
        <dbReference type="Pfam" id="PF00725"/>
    </source>
</evidence>
<evidence type="ECO:0000256" key="8">
    <source>
        <dbReference type="ARBA" id="ARBA00023027"/>
    </source>
</evidence>
<dbReference type="InterPro" id="IPR006108">
    <property type="entry name" value="3HC_DH_C"/>
</dbReference>